<dbReference type="EMBL" id="DS022242">
    <property type="protein sequence ID" value="EWG36114.1"/>
    <property type="molecule type" value="Genomic_DNA"/>
</dbReference>
<dbReference type="RefSeq" id="XP_018742305.1">
    <property type="nucleotide sequence ID" value="XM_018886700.1"/>
</dbReference>
<gene>
    <name evidence="1" type="ORF">FVEG_00267</name>
</gene>
<dbReference type="OrthoDB" id="5100172at2759"/>
<accession>W7LKZ6</accession>
<dbReference type="Proteomes" id="UP000009096">
    <property type="component" value="Chromosome 1"/>
</dbReference>
<dbReference type="EMBL" id="CM000578">
    <property type="protein sequence ID" value="EWG36114.1"/>
    <property type="molecule type" value="Genomic_DNA"/>
</dbReference>
<sequence length="208" mass="23809">MPSSNNWDQLGRGRRFRPKPFDFSFILNPIPPVASHLANSIDSLSPADETASHSTTQDSPLVNEPVLCRKRSCRNPVRANRKHCGDCLDKMSAKQRAWIRKRRNQGIKDPVTGETVKLCAQCSVPSDKYTCGLCTKRQSVSKMNLYHGRRGKGLCTKCAMELDREGYCCKTCYKKDRINARRRSRKKKKRQDKYHYAEAIEGTKISRK</sequence>
<evidence type="ECO:0000313" key="1">
    <source>
        <dbReference type="EMBL" id="EWG36114.1"/>
    </source>
</evidence>
<evidence type="ECO:0000313" key="2">
    <source>
        <dbReference type="Proteomes" id="UP000009096"/>
    </source>
</evidence>
<name>W7LKZ6_GIBM7</name>
<dbReference type="VEuPathDB" id="FungiDB:FVEG_00267"/>
<dbReference type="KEGG" id="fvr:FVEG_00267"/>
<organism evidence="1 2">
    <name type="scientific">Gibberella moniliformis (strain M3125 / FGSC 7600)</name>
    <name type="common">Maize ear and stalk rot fungus</name>
    <name type="synonym">Fusarium verticillioides</name>
    <dbReference type="NCBI Taxonomy" id="334819"/>
    <lineage>
        <taxon>Eukaryota</taxon>
        <taxon>Fungi</taxon>
        <taxon>Dikarya</taxon>
        <taxon>Ascomycota</taxon>
        <taxon>Pezizomycotina</taxon>
        <taxon>Sordariomycetes</taxon>
        <taxon>Hypocreomycetidae</taxon>
        <taxon>Hypocreales</taxon>
        <taxon>Nectriaceae</taxon>
        <taxon>Fusarium</taxon>
        <taxon>Fusarium fujikuroi species complex</taxon>
    </lineage>
</organism>
<reference evidence="1 2" key="1">
    <citation type="journal article" date="2010" name="Nature">
        <title>Comparative genomics reveals mobile pathogenicity chromosomes in Fusarium.</title>
        <authorList>
            <person name="Ma L.J."/>
            <person name="van der Does H.C."/>
            <person name="Borkovich K.A."/>
            <person name="Coleman J.J."/>
            <person name="Daboussi M.J."/>
            <person name="Di Pietro A."/>
            <person name="Dufresne M."/>
            <person name="Freitag M."/>
            <person name="Grabherr M."/>
            <person name="Henrissat B."/>
            <person name="Houterman P.M."/>
            <person name="Kang S."/>
            <person name="Shim W.B."/>
            <person name="Woloshuk C."/>
            <person name="Xie X."/>
            <person name="Xu J.R."/>
            <person name="Antoniw J."/>
            <person name="Baker S.E."/>
            <person name="Bluhm B.H."/>
            <person name="Breakspear A."/>
            <person name="Brown D.W."/>
            <person name="Butchko R.A."/>
            <person name="Chapman S."/>
            <person name="Coulson R."/>
            <person name="Coutinho P.M."/>
            <person name="Danchin E.G."/>
            <person name="Diener A."/>
            <person name="Gale L.R."/>
            <person name="Gardiner D.M."/>
            <person name="Goff S."/>
            <person name="Hammond-Kosack K.E."/>
            <person name="Hilburn K."/>
            <person name="Hua-Van A."/>
            <person name="Jonkers W."/>
            <person name="Kazan K."/>
            <person name="Kodira C.D."/>
            <person name="Koehrsen M."/>
            <person name="Kumar L."/>
            <person name="Lee Y.H."/>
            <person name="Li L."/>
            <person name="Manners J.M."/>
            <person name="Miranda-Saavedra D."/>
            <person name="Mukherjee M."/>
            <person name="Park G."/>
            <person name="Park J."/>
            <person name="Park S.Y."/>
            <person name="Proctor R.H."/>
            <person name="Regev A."/>
            <person name="Ruiz-Roldan M.C."/>
            <person name="Sain D."/>
            <person name="Sakthikumar S."/>
            <person name="Sykes S."/>
            <person name="Schwartz D.C."/>
            <person name="Turgeon B.G."/>
            <person name="Wapinski I."/>
            <person name="Yoder O."/>
            <person name="Young S."/>
            <person name="Zeng Q."/>
            <person name="Zhou S."/>
            <person name="Galagan J."/>
            <person name="Cuomo C.A."/>
            <person name="Kistler H.C."/>
            <person name="Rep M."/>
        </authorList>
    </citation>
    <scope>NUCLEOTIDE SEQUENCE [LARGE SCALE GENOMIC DNA]</scope>
    <source>
        <strain evidence="2">M3125 / FGSC 7600</strain>
    </source>
</reference>
<keyword evidence="2" id="KW-1185">Reference proteome</keyword>
<proteinExistence type="predicted"/>
<dbReference type="GeneID" id="30058650"/>
<protein>
    <submittedName>
        <fullName evidence="1">Uncharacterized protein</fullName>
    </submittedName>
</protein>
<dbReference type="AlphaFoldDB" id="W7LKZ6"/>